<dbReference type="Gene3D" id="2.30.110.10">
    <property type="entry name" value="Electron Transport, Fmn-binding Protein, Chain A"/>
    <property type="match status" value="1"/>
</dbReference>
<dbReference type="Proteomes" id="UP001431926">
    <property type="component" value="Chromosome"/>
</dbReference>
<dbReference type="InterPro" id="IPR011576">
    <property type="entry name" value="Pyridox_Oxase_N"/>
</dbReference>
<proteinExistence type="predicted"/>
<dbReference type="EMBL" id="CP109491">
    <property type="protein sequence ID" value="WUX39726.1"/>
    <property type="molecule type" value="Genomic_DNA"/>
</dbReference>
<organism evidence="2 3">
    <name type="scientific">Streptomyces anulatus</name>
    <name type="common">Streptomyces chrysomallus</name>
    <dbReference type="NCBI Taxonomy" id="1892"/>
    <lineage>
        <taxon>Bacteria</taxon>
        <taxon>Bacillati</taxon>
        <taxon>Actinomycetota</taxon>
        <taxon>Actinomycetes</taxon>
        <taxon>Kitasatosporales</taxon>
        <taxon>Streptomycetaceae</taxon>
        <taxon>Streptomyces</taxon>
    </lineage>
</organism>
<dbReference type="InterPro" id="IPR012349">
    <property type="entry name" value="Split_barrel_FMN-bd"/>
</dbReference>
<evidence type="ECO:0000259" key="1">
    <source>
        <dbReference type="Pfam" id="PF01243"/>
    </source>
</evidence>
<sequence>MTEYDPARSREQRKQDTLDRLRQDEDAWVATASPDGVPTLVPLSFLWQDDTGTLVMATRRTNPTAVNVTPGGPIRITLGPTRDVVLIEGEARILEGADLPPATREAFATKLRWNPRIPVWVFLRITPHTVRAWREVNELADRDLMLSGTWLV</sequence>
<dbReference type="Pfam" id="PF01243">
    <property type="entry name" value="PNPOx_N"/>
    <property type="match status" value="1"/>
</dbReference>
<dbReference type="SUPFAM" id="SSF50475">
    <property type="entry name" value="FMN-binding split barrel"/>
    <property type="match status" value="1"/>
</dbReference>
<evidence type="ECO:0000313" key="2">
    <source>
        <dbReference type="EMBL" id="WUX39726.1"/>
    </source>
</evidence>
<dbReference type="RefSeq" id="WP_329357920.1">
    <property type="nucleotide sequence ID" value="NZ_CP109490.1"/>
</dbReference>
<protein>
    <submittedName>
        <fullName evidence="2">Pyridoxamine 5'-phosphate oxidase family protein</fullName>
    </submittedName>
</protein>
<name>A0ABZ1ZLV9_STRAQ</name>
<gene>
    <name evidence="2" type="ORF">OG367_27520</name>
</gene>
<reference evidence="2" key="1">
    <citation type="submission" date="2022-10" db="EMBL/GenBank/DDBJ databases">
        <title>The complete genomes of actinobacterial strains from the NBC collection.</title>
        <authorList>
            <person name="Joergensen T.S."/>
            <person name="Alvarez Arevalo M."/>
            <person name="Sterndorff E.B."/>
            <person name="Faurdal D."/>
            <person name="Vuksanovic O."/>
            <person name="Mourched A.-S."/>
            <person name="Charusanti P."/>
            <person name="Shaw S."/>
            <person name="Blin K."/>
            <person name="Weber T."/>
        </authorList>
    </citation>
    <scope>NUCLEOTIDE SEQUENCE</scope>
    <source>
        <strain evidence="2">NBC_01436</strain>
    </source>
</reference>
<keyword evidence="3" id="KW-1185">Reference proteome</keyword>
<feature type="domain" description="Pyridoxamine 5'-phosphate oxidase N-terminal" evidence="1">
    <location>
        <begin position="21"/>
        <end position="133"/>
    </location>
</feature>
<accession>A0ABZ1ZLV9</accession>
<evidence type="ECO:0000313" key="3">
    <source>
        <dbReference type="Proteomes" id="UP001431926"/>
    </source>
</evidence>